<protein>
    <submittedName>
        <fullName evidence="2">IS66 family element, transposase domain protein</fullName>
    </submittedName>
</protein>
<comment type="caution">
    <text evidence="2">The sequence shown here is derived from an EMBL/GenBank/DDBJ whole genome shotgun (WGS) entry which is preliminary data.</text>
</comment>
<proteinExistence type="predicted"/>
<dbReference type="EMBL" id="AHMM02000015">
    <property type="protein sequence ID" value="EQA37735.1"/>
    <property type="molecule type" value="Genomic_DNA"/>
</dbReference>
<name>V6HLG6_9LEPT</name>
<sequence>MDDLKTFLDSAYSQVLPKSPIGEAIRYTLNEWERLTIYLYHGEFYIDNNLVENGIRPFVIGRKNWLFLGSPDGTEASTFFFSIVQTAIANKKDPYVVLLTLFEGMPASHSTQDFESLFSKSMGWVYLSAYDSSPTSVTFPTSSSYCLLSSESERVRLLSSVLCKHGNIPLEFDCGKEAES</sequence>
<organism evidence="2 3">
    <name type="scientific">Leptospira inadai serovar Lyme str. 10</name>
    <dbReference type="NCBI Taxonomy" id="1049790"/>
    <lineage>
        <taxon>Bacteria</taxon>
        <taxon>Pseudomonadati</taxon>
        <taxon>Spirochaetota</taxon>
        <taxon>Spirochaetia</taxon>
        <taxon>Leptospirales</taxon>
        <taxon>Leptospiraceae</taxon>
        <taxon>Leptospira</taxon>
    </lineage>
</organism>
<dbReference type="InterPro" id="IPR004291">
    <property type="entry name" value="Transposase_IS66_central"/>
</dbReference>
<dbReference type="Pfam" id="PF03050">
    <property type="entry name" value="DDE_Tnp_IS66"/>
    <property type="match status" value="1"/>
</dbReference>
<dbReference type="Proteomes" id="UP000018719">
    <property type="component" value="Unassembled WGS sequence"/>
</dbReference>
<evidence type="ECO:0000259" key="1">
    <source>
        <dbReference type="Pfam" id="PF03050"/>
    </source>
</evidence>
<dbReference type="InterPro" id="IPR052344">
    <property type="entry name" value="Transposase-related"/>
</dbReference>
<dbReference type="AlphaFoldDB" id="V6HLG6"/>
<dbReference type="PANTHER" id="PTHR33678:SF1">
    <property type="entry name" value="BLL1576 PROTEIN"/>
    <property type="match status" value="1"/>
</dbReference>
<feature type="domain" description="Transposase IS66 central" evidence="1">
    <location>
        <begin position="1"/>
        <end position="75"/>
    </location>
</feature>
<accession>V6HLG6</accession>
<gene>
    <name evidence="2" type="ORF">LEP1GSC047_4229</name>
</gene>
<dbReference type="STRING" id="1049790.LEP1GSC047_4229"/>
<evidence type="ECO:0000313" key="3">
    <source>
        <dbReference type="Proteomes" id="UP000018719"/>
    </source>
</evidence>
<dbReference type="PANTHER" id="PTHR33678">
    <property type="entry name" value="BLL1576 PROTEIN"/>
    <property type="match status" value="1"/>
</dbReference>
<reference evidence="2 3" key="1">
    <citation type="submission" date="2013-05" db="EMBL/GenBank/DDBJ databases">
        <authorList>
            <person name="Harkins D.M."/>
            <person name="Durkin A.S."/>
            <person name="Brinkac L.M."/>
            <person name="Haft D.H."/>
            <person name="Selengut J.D."/>
            <person name="Sanka R."/>
            <person name="DePew J."/>
            <person name="Purushe J."/>
            <person name="Hartskeerl R.A."/>
            <person name="Ahmed A."/>
            <person name="van der Linden H."/>
            <person name="Goris M.G.A."/>
            <person name="Vinetz J.M."/>
            <person name="Sutton G.G."/>
            <person name="Nierman W.C."/>
            <person name="Fouts D.E."/>
        </authorList>
    </citation>
    <scope>NUCLEOTIDE SEQUENCE [LARGE SCALE GENOMIC DNA]</scope>
    <source>
        <strain evidence="2 3">10</strain>
    </source>
</reference>
<evidence type="ECO:0000313" key="2">
    <source>
        <dbReference type="EMBL" id="EQA37735.1"/>
    </source>
</evidence>